<proteinExistence type="predicted"/>
<keyword evidence="1" id="KW-0472">Membrane</keyword>
<feature type="domain" description="Phospholipid/glycerol acyltransferase" evidence="2">
    <location>
        <begin position="4"/>
        <end position="110"/>
    </location>
</feature>
<dbReference type="OMA" id="HRAWADF"/>
<dbReference type="GO" id="GO:0016746">
    <property type="term" value="F:acyltransferase activity"/>
    <property type="evidence" value="ECO:0007669"/>
    <property type="project" value="InterPro"/>
</dbReference>
<gene>
    <name evidence="3" type="ORF">GSBLH_T00003572001</name>
</gene>
<evidence type="ECO:0000313" key="4">
    <source>
        <dbReference type="Proteomes" id="UP000008312"/>
    </source>
</evidence>
<dbReference type="InterPro" id="IPR002123">
    <property type="entry name" value="Plipid/glycerol_acylTrfase"/>
</dbReference>
<name>D8M636_BLAHO</name>
<dbReference type="GeneID" id="24920663"/>
<dbReference type="SUPFAM" id="SSF69593">
    <property type="entry name" value="Glycerol-3-phosphate (1)-acyltransferase"/>
    <property type="match status" value="1"/>
</dbReference>
<dbReference type="OrthoDB" id="202234at2759"/>
<keyword evidence="1" id="KW-1133">Transmembrane helix</keyword>
<reference evidence="3" key="1">
    <citation type="submission" date="2010-02" db="EMBL/GenBank/DDBJ databases">
        <title>Sequencing and annotation of the Blastocystis hominis genome.</title>
        <authorList>
            <person name="Wincker P."/>
        </authorList>
    </citation>
    <scope>NUCLEOTIDE SEQUENCE</scope>
    <source>
        <strain evidence="3">Singapore isolate B</strain>
    </source>
</reference>
<dbReference type="EMBL" id="FN668661">
    <property type="protein sequence ID" value="CBK23745.2"/>
    <property type="molecule type" value="Genomic_DNA"/>
</dbReference>
<sequence>MFFANHRSWTDFFMDGYMTGGSSYLSRYGVIVGVPGPCLCGYLFNFVWFFHRKRGINRNWFTEFFARKWSVRPNTGCVVYPEGHRFKENGSLPLKTGVMEVAYNLKIPCQCVLTLGKVELLDEINLKVNRNVNLTCCVSEVMHPEQFKTREEWFEHVRAVWKKTEETLNKKQGLKETDGMLPGVDKQFCTDEPILPRHALWTWAVLVLLVAFNWGF</sequence>
<dbReference type="RefSeq" id="XP_012897793.1">
    <property type="nucleotide sequence ID" value="XM_013042339.1"/>
</dbReference>
<accession>D8M636</accession>
<organism evidence="3">
    <name type="scientific">Blastocystis hominis</name>
    <dbReference type="NCBI Taxonomy" id="12968"/>
    <lineage>
        <taxon>Eukaryota</taxon>
        <taxon>Sar</taxon>
        <taxon>Stramenopiles</taxon>
        <taxon>Bigyra</taxon>
        <taxon>Opalozoa</taxon>
        <taxon>Opalinata</taxon>
        <taxon>Blastocystidae</taxon>
        <taxon>Blastocystis</taxon>
    </lineage>
</organism>
<keyword evidence="1" id="KW-0812">Transmembrane</keyword>
<keyword evidence="4" id="KW-1185">Reference proteome</keyword>
<evidence type="ECO:0000256" key="1">
    <source>
        <dbReference type="SAM" id="Phobius"/>
    </source>
</evidence>
<dbReference type="Pfam" id="PF01553">
    <property type="entry name" value="Acyltransferase"/>
    <property type="match status" value="1"/>
</dbReference>
<protein>
    <recommendedName>
        <fullName evidence="2">Phospholipid/glycerol acyltransferase domain-containing protein</fullName>
    </recommendedName>
</protein>
<evidence type="ECO:0000313" key="3">
    <source>
        <dbReference type="EMBL" id="CBK23745.2"/>
    </source>
</evidence>
<evidence type="ECO:0000259" key="2">
    <source>
        <dbReference type="Pfam" id="PF01553"/>
    </source>
</evidence>
<dbReference type="Proteomes" id="UP000008312">
    <property type="component" value="Unassembled WGS sequence"/>
</dbReference>
<dbReference type="InParanoid" id="D8M636"/>
<feature type="transmembrane region" description="Helical" evidence="1">
    <location>
        <begin position="28"/>
        <end position="50"/>
    </location>
</feature>
<dbReference type="AlphaFoldDB" id="D8M636"/>